<protein>
    <submittedName>
        <fullName evidence="1">Uncharacterized protein</fullName>
    </submittedName>
</protein>
<dbReference type="EMBL" id="VSSQ01060059">
    <property type="protein sequence ID" value="MPN13557.1"/>
    <property type="molecule type" value="Genomic_DNA"/>
</dbReference>
<accession>A0A645FGU2</accession>
<reference evidence="1" key="1">
    <citation type="submission" date="2019-08" db="EMBL/GenBank/DDBJ databases">
        <authorList>
            <person name="Kucharzyk K."/>
            <person name="Murdoch R.W."/>
            <person name="Higgins S."/>
            <person name="Loffler F."/>
        </authorList>
    </citation>
    <scope>NUCLEOTIDE SEQUENCE</scope>
</reference>
<name>A0A645FGU2_9ZZZZ</name>
<organism evidence="1">
    <name type="scientific">bioreactor metagenome</name>
    <dbReference type="NCBI Taxonomy" id="1076179"/>
    <lineage>
        <taxon>unclassified sequences</taxon>
        <taxon>metagenomes</taxon>
        <taxon>ecological metagenomes</taxon>
    </lineage>
</organism>
<evidence type="ECO:0000313" key="1">
    <source>
        <dbReference type="EMBL" id="MPN13557.1"/>
    </source>
</evidence>
<sequence length="73" mass="8197">MALYVPPRPNLPGQTCLDLHGNRNAALACWRGIERSSVKTQTLLQTEGGYFYWFWNELPTTHPLLDLTGASHA</sequence>
<gene>
    <name evidence="1" type="ORF">SDC9_160878</name>
</gene>
<comment type="caution">
    <text evidence="1">The sequence shown here is derived from an EMBL/GenBank/DDBJ whole genome shotgun (WGS) entry which is preliminary data.</text>
</comment>
<dbReference type="AlphaFoldDB" id="A0A645FGU2"/>
<proteinExistence type="predicted"/>